<protein>
    <recommendedName>
        <fullName evidence="3">histidine kinase</fullName>
        <ecNumber evidence="3">2.7.13.3</ecNumber>
    </recommendedName>
</protein>
<feature type="domain" description="Histidine kinase" evidence="14">
    <location>
        <begin position="417"/>
        <end position="634"/>
    </location>
</feature>
<dbReference type="InterPro" id="IPR036890">
    <property type="entry name" value="HATPase_C_sf"/>
</dbReference>
<dbReference type="Pfam" id="PF13493">
    <property type="entry name" value="DUF4118"/>
    <property type="match status" value="1"/>
</dbReference>
<dbReference type="PANTHER" id="PTHR45569:SF1">
    <property type="entry name" value="SENSOR PROTEIN KDPD"/>
    <property type="match status" value="1"/>
</dbReference>
<evidence type="ECO:0000256" key="4">
    <source>
        <dbReference type="ARBA" id="ARBA00022553"/>
    </source>
</evidence>
<organism evidence="15 16">
    <name type="scientific">Thomasclavelia ramosa</name>
    <dbReference type="NCBI Taxonomy" id="1547"/>
    <lineage>
        <taxon>Bacteria</taxon>
        <taxon>Bacillati</taxon>
        <taxon>Bacillota</taxon>
        <taxon>Erysipelotrichia</taxon>
        <taxon>Erysipelotrichales</taxon>
        <taxon>Coprobacillaceae</taxon>
        <taxon>Thomasclavelia</taxon>
    </lineage>
</organism>
<dbReference type="CDD" id="cd00075">
    <property type="entry name" value="HATPase"/>
    <property type="match status" value="1"/>
</dbReference>
<dbReference type="SUPFAM" id="SSF55874">
    <property type="entry name" value="ATPase domain of HSP90 chaperone/DNA topoisomerase II/histidine kinase"/>
    <property type="match status" value="1"/>
</dbReference>
<evidence type="ECO:0000256" key="12">
    <source>
        <dbReference type="ARBA" id="ARBA00023136"/>
    </source>
</evidence>
<evidence type="ECO:0000256" key="7">
    <source>
        <dbReference type="ARBA" id="ARBA00022741"/>
    </source>
</evidence>
<dbReference type="PROSITE" id="PS50109">
    <property type="entry name" value="HIS_KIN"/>
    <property type="match status" value="1"/>
</dbReference>
<dbReference type="InterPro" id="IPR025201">
    <property type="entry name" value="KdpD_TM"/>
</dbReference>
<keyword evidence="5" id="KW-0808">Transferase</keyword>
<dbReference type="EMBL" id="QUSL01000002">
    <property type="protein sequence ID" value="RGD87023.1"/>
    <property type="molecule type" value="Genomic_DNA"/>
</dbReference>
<keyword evidence="8 15" id="KW-0418">Kinase</keyword>
<dbReference type="SMART" id="SM00387">
    <property type="entry name" value="HATPase_c"/>
    <property type="match status" value="1"/>
</dbReference>
<evidence type="ECO:0000256" key="9">
    <source>
        <dbReference type="ARBA" id="ARBA00022840"/>
    </source>
</evidence>
<sequence length="639" mass="72101">MINQQEHILLCLSSSTSNPDVIKMAAAVAHENKAIFTALYVETPDNSKISKDDRERLQYNTNLARKLGANIETAFGLDIAYQINEFCKNAKVTKVFFGHSQKDRKHLFSSRLDKKLLNLLKDLDIDIVYHQNTGKDKSKQRDFNFVVKGKDLAISIFILLIATLIGILFHHLGFSEANTITVYILSVLITAITTSNRIYSLVSSILSVLIFNFMFTNPRFTLAAYGSGYPVTFAIMLIAAFITSTLAIRIKQQAKQSAQHAYRTKVLLETNRLLQKEKSIAGIKETAAKQIVKLLNKSVMIYQITENDTILHEVFHHNNMTVHDCDEIETNVHWVYQNNKTYQAKNYYLPLASTNDIYGVVVIILEDVILDAFENNLVLSIVGECALALEKEFFNQKKEEAAIEAKNERLRANLLRSISHDLRTPLTSISGNASVLINNSGSLDENKKMQLYEVIYDDSLWLINLVENLLSVTRIEDGKMNLHLETELIEEVINEALNHISHKKDEHRIEVKANDEFILAKIDAGLIIQVIINIVDNAIKYTPKGSMISIETFKHKDFVEIQIADDGAGISDKDKEKLFEMFYTVKHEVIDGRRGLGLGLALCKAIIVAHGGNIAVKDNIPHGTIFSFTLPIKEVEIHE</sequence>
<keyword evidence="12 13" id="KW-0472">Membrane</keyword>
<dbReference type="InterPro" id="IPR038318">
    <property type="entry name" value="KdpD_sf"/>
</dbReference>
<comment type="catalytic activity">
    <reaction evidence="1">
        <text>ATP + protein L-histidine = ADP + protein N-phospho-L-histidine.</text>
        <dbReference type="EC" id="2.7.13.3"/>
    </reaction>
</comment>
<name>A0A3E3EGJ5_9FIRM</name>
<gene>
    <name evidence="15" type="ORF">DXB93_02330</name>
</gene>
<dbReference type="GO" id="GO:0005524">
    <property type="term" value="F:ATP binding"/>
    <property type="evidence" value="ECO:0007669"/>
    <property type="project" value="UniProtKB-KW"/>
</dbReference>
<reference evidence="15 16" key="1">
    <citation type="submission" date="2018-08" db="EMBL/GenBank/DDBJ databases">
        <title>A genome reference for cultivated species of the human gut microbiota.</title>
        <authorList>
            <person name="Zou Y."/>
            <person name="Xue W."/>
            <person name="Luo G."/>
        </authorList>
    </citation>
    <scope>NUCLEOTIDE SEQUENCE [LARGE SCALE GENOMIC DNA]</scope>
    <source>
        <strain evidence="15 16">OM06-4</strain>
    </source>
</reference>
<dbReference type="PRINTS" id="PR00344">
    <property type="entry name" value="BCTRLSENSOR"/>
</dbReference>
<dbReference type="Gene3D" id="3.30.450.40">
    <property type="match status" value="1"/>
</dbReference>
<dbReference type="Proteomes" id="UP000261032">
    <property type="component" value="Unassembled WGS sequence"/>
</dbReference>
<evidence type="ECO:0000256" key="10">
    <source>
        <dbReference type="ARBA" id="ARBA00022989"/>
    </source>
</evidence>
<dbReference type="InterPro" id="IPR005467">
    <property type="entry name" value="His_kinase_dom"/>
</dbReference>
<dbReference type="InterPro" id="IPR003594">
    <property type="entry name" value="HATPase_dom"/>
</dbReference>
<feature type="transmembrane region" description="Helical" evidence="13">
    <location>
        <begin position="227"/>
        <end position="248"/>
    </location>
</feature>
<evidence type="ECO:0000256" key="11">
    <source>
        <dbReference type="ARBA" id="ARBA00023012"/>
    </source>
</evidence>
<proteinExistence type="predicted"/>
<evidence type="ECO:0000256" key="2">
    <source>
        <dbReference type="ARBA" id="ARBA00004141"/>
    </source>
</evidence>
<accession>A0A3E3EGJ5</accession>
<keyword evidence="7" id="KW-0547">Nucleotide-binding</keyword>
<dbReference type="FunFam" id="3.30.565.10:FF:000006">
    <property type="entry name" value="Sensor histidine kinase WalK"/>
    <property type="match status" value="1"/>
</dbReference>
<evidence type="ECO:0000313" key="16">
    <source>
        <dbReference type="Proteomes" id="UP000261032"/>
    </source>
</evidence>
<dbReference type="PANTHER" id="PTHR45569">
    <property type="entry name" value="SENSOR PROTEIN KDPD"/>
    <property type="match status" value="1"/>
</dbReference>
<keyword evidence="11" id="KW-0902">Two-component regulatory system</keyword>
<evidence type="ECO:0000256" key="3">
    <source>
        <dbReference type="ARBA" id="ARBA00012438"/>
    </source>
</evidence>
<dbReference type="Pfam" id="PF02518">
    <property type="entry name" value="HATPase_c"/>
    <property type="match status" value="1"/>
</dbReference>
<dbReference type="InterPro" id="IPR029016">
    <property type="entry name" value="GAF-like_dom_sf"/>
</dbReference>
<dbReference type="RefSeq" id="WP_117580369.1">
    <property type="nucleotide sequence ID" value="NZ_QUSL01000002.1"/>
</dbReference>
<dbReference type="InterPro" id="IPR003661">
    <property type="entry name" value="HisK_dim/P_dom"/>
</dbReference>
<dbReference type="Gene3D" id="1.20.120.620">
    <property type="entry name" value="Backbone structure of the membrane domain of e. Coli histidine kinase receptor kdpd"/>
    <property type="match status" value="1"/>
</dbReference>
<dbReference type="InterPro" id="IPR052023">
    <property type="entry name" value="Histidine_kinase_KdpD"/>
</dbReference>
<evidence type="ECO:0000313" key="15">
    <source>
        <dbReference type="EMBL" id="RGD87023.1"/>
    </source>
</evidence>
<dbReference type="EC" id="2.7.13.3" evidence="3"/>
<evidence type="ECO:0000256" key="6">
    <source>
        <dbReference type="ARBA" id="ARBA00022692"/>
    </source>
</evidence>
<keyword evidence="4" id="KW-0597">Phosphoprotein</keyword>
<dbReference type="AlphaFoldDB" id="A0A3E3EGJ5"/>
<evidence type="ECO:0000256" key="13">
    <source>
        <dbReference type="SAM" id="Phobius"/>
    </source>
</evidence>
<comment type="subcellular location">
    <subcellularLocation>
        <location evidence="2">Membrane</location>
        <topology evidence="2">Multi-pass membrane protein</topology>
    </subcellularLocation>
</comment>
<keyword evidence="9" id="KW-0067">ATP-binding</keyword>
<evidence type="ECO:0000259" key="14">
    <source>
        <dbReference type="PROSITE" id="PS50109"/>
    </source>
</evidence>
<keyword evidence="10 13" id="KW-1133">Transmembrane helix</keyword>
<comment type="caution">
    <text evidence="15">The sequence shown here is derived from an EMBL/GenBank/DDBJ whole genome shotgun (WGS) entry which is preliminary data.</text>
</comment>
<dbReference type="GO" id="GO:0000155">
    <property type="term" value="F:phosphorelay sensor kinase activity"/>
    <property type="evidence" value="ECO:0007669"/>
    <property type="project" value="InterPro"/>
</dbReference>
<evidence type="ECO:0000256" key="5">
    <source>
        <dbReference type="ARBA" id="ARBA00022679"/>
    </source>
</evidence>
<keyword evidence="6 13" id="KW-0812">Transmembrane</keyword>
<evidence type="ECO:0000256" key="1">
    <source>
        <dbReference type="ARBA" id="ARBA00000085"/>
    </source>
</evidence>
<dbReference type="GO" id="GO:0005886">
    <property type="term" value="C:plasma membrane"/>
    <property type="evidence" value="ECO:0007669"/>
    <property type="project" value="TreeGrafter"/>
</dbReference>
<evidence type="ECO:0000256" key="8">
    <source>
        <dbReference type="ARBA" id="ARBA00022777"/>
    </source>
</evidence>
<dbReference type="Pfam" id="PF00512">
    <property type="entry name" value="HisKA"/>
    <property type="match status" value="1"/>
</dbReference>
<dbReference type="Gene3D" id="3.30.565.10">
    <property type="entry name" value="Histidine kinase-like ATPase, C-terminal domain"/>
    <property type="match status" value="1"/>
</dbReference>
<feature type="transmembrane region" description="Helical" evidence="13">
    <location>
        <begin position="152"/>
        <end position="171"/>
    </location>
</feature>
<dbReference type="SUPFAM" id="SSF47384">
    <property type="entry name" value="Homodimeric domain of signal transducing histidine kinase"/>
    <property type="match status" value="1"/>
</dbReference>
<dbReference type="Gene3D" id="1.10.287.130">
    <property type="match status" value="1"/>
</dbReference>
<dbReference type="CDD" id="cd00082">
    <property type="entry name" value="HisKA"/>
    <property type="match status" value="1"/>
</dbReference>
<dbReference type="InterPro" id="IPR004358">
    <property type="entry name" value="Sig_transdc_His_kin-like_C"/>
</dbReference>
<feature type="transmembrane region" description="Helical" evidence="13">
    <location>
        <begin position="177"/>
        <end position="193"/>
    </location>
</feature>
<dbReference type="InterPro" id="IPR036097">
    <property type="entry name" value="HisK_dim/P_sf"/>
</dbReference>
<dbReference type="SMART" id="SM00388">
    <property type="entry name" value="HisKA"/>
    <property type="match status" value="1"/>
</dbReference>